<dbReference type="GO" id="GO:0005886">
    <property type="term" value="C:plasma membrane"/>
    <property type="evidence" value="ECO:0007669"/>
    <property type="project" value="UniProtKB-SubCell"/>
</dbReference>
<evidence type="ECO:0000256" key="7">
    <source>
        <dbReference type="ARBA" id="ARBA00023136"/>
    </source>
</evidence>
<dbReference type="InterPro" id="IPR001036">
    <property type="entry name" value="Acrflvin-R"/>
</dbReference>
<dbReference type="SUPFAM" id="SSF82866">
    <property type="entry name" value="Multidrug efflux transporter AcrB transmembrane domain"/>
    <property type="match status" value="2"/>
</dbReference>
<dbReference type="OrthoDB" id="9807612at2"/>
<feature type="transmembrane region" description="Helical" evidence="8">
    <location>
        <begin position="431"/>
        <end position="451"/>
    </location>
</feature>
<feature type="transmembrane region" description="Helical" evidence="8">
    <location>
        <begin position="12"/>
        <end position="32"/>
    </location>
</feature>
<evidence type="ECO:0000256" key="5">
    <source>
        <dbReference type="ARBA" id="ARBA00022692"/>
    </source>
</evidence>
<evidence type="ECO:0000256" key="8">
    <source>
        <dbReference type="SAM" id="Phobius"/>
    </source>
</evidence>
<dbReference type="NCBIfam" id="NF033617">
    <property type="entry name" value="RND_permease_2"/>
    <property type="match status" value="1"/>
</dbReference>
<dbReference type="FunFam" id="1.20.1640.10:FF:000001">
    <property type="entry name" value="Efflux pump membrane transporter"/>
    <property type="match status" value="1"/>
</dbReference>
<dbReference type="Gene3D" id="3.30.70.1320">
    <property type="entry name" value="Multidrug efflux transporter AcrB pore domain like"/>
    <property type="match status" value="1"/>
</dbReference>
<dbReference type="GO" id="GO:0042910">
    <property type="term" value="F:xenobiotic transmembrane transporter activity"/>
    <property type="evidence" value="ECO:0007669"/>
    <property type="project" value="TreeGrafter"/>
</dbReference>
<keyword evidence="5 8" id="KW-0812">Transmembrane</keyword>
<feature type="transmembrane region" description="Helical" evidence="8">
    <location>
        <begin position="360"/>
        <end position="381"/>
    </location>
</feature>
<dbReference type="Gene3D" id="3.30.70.1430">
    <property type="entry name" value="Multidrug efflux transporter AcrB pore domain"/>
    <property type="match status" value="2"/>
</dbReference>
<keyword evidence="4" id="KW-0997">Cell inner membrane</keyword>
<feature type="transmembrane region" description="Helical" evidence="8">
    <location>
        <begin position="910"/>
        <end position="935"/>
    </location>
</feature>
<keyword evidence="6 8" id="KW-1133">Transmembrane helix</keyword>
<comment type="subcellular location">
    <subcellularLocation>
        <location evidence="1">Cell inner membrane</location>
        <topology evidence="1">Multi-pass membrane protein</topology>
    </subcellularLocation>
</comment>
<dbReference type="PANTHER" id="PTHR32063">
    <property type="match status" value="1"/>
</dbReference>
<dbReference type="Gene3D" id="1.20.1640.10">
    <property type="entry name" value="Multidrug efflux transporter AcrB transmembrane domain"/>
    <property type="match status" value="2"/>
</dbReference>
<feature type="transmembrane region" description="Helical" evidence="8">
    <location>
        <begin position="463"/>
        <end position="490"/>
    </location>
</feature>
<evidence type="ECO:0000256" key="1">
    <source>
        <dbReference type="ARBA" id="ARBA00004429"/>
    </source>
</evidence>
<keyword evidence="3" id="KW-1003">Cell membrane</keyword>
<organism evidence="9 10">
    <name type="scientific">Candidatus Sulfobium mesophilum</name>
    <dbReference type="NCBI Taxonomy" id="2016548"/>
    <lineage>
        <taxon>Bacteria</taxon>
        <taxon>Pseudomonadati</taxon>
        <taxon>Nitrospirota</taxon>
        <taxon>Nitrospiria</taxon>
        <taxon>Nitrospirales</taxon>
        <taxon>Nitrospiraceae</taxon>
        <taxon>Candidatus Sulfobium</taxon>
    </lineage>
</organism>
<sequence length="1029" mass="111493">MNFSEQFIRRPVATTLLTAGVVIAGIIAFRLLPVSPLPQVDFPTISVSAGLPGADPLTMATSVAAPLERQFGRIAGVTEMTSTSYRGTTSITLQFELSRNIDGAARDVQAAINAARGFLPPNLPSNPVYRKMNPADAPILILGLTSDTVSTADMYDAASTVLQQRLSQVEGVGQVFVGGSSLPAVRVSLNPTALSRYGISLDAVRGVLTNTNVNRPKGQLTNGDKTWEIQTNDQLRRAAQYEPLVISFRSGAAVRLPDVAKVEDSVEDLRAAGFVNGKPAVMVIVFRQPAANIIETVDSVNLLLPHLEAALPGGIKLSVVLDRTPPIRGSLRDVELTLLISGALVILVVFAFLRNVRSTFIPGVAVAVSIIGTFGVMYLFGYTLDNLSLMALTISTGFVVDDAIVVLENVTRYREKGEPPLQAALQGSKEIAFTVLSMSISLVAVFIPILLMGGMVGRLFREFAVTLSTAVVVSLILSLTTTPMMCATILKPAEVRSHGYLYRASESVFNWMRSRYDITLRWALGHQRFMLALTLTTLGINVYLFTVIPKGFFPEQDTGRIVGIIQAAQDISFQSMREKLIQIVDIVRTDPDVTYVTGFTGGGGGGGSTTNSGRMFIALKSFSTRKASAAEIIVRLRKKLGQVPGAPAYLQPVQDLRIGGRISTALYQYTLQGDNFTEVNDWARRLLQKLRTLPQLVDVSSDQQDKGLQASLVIDRDTASRLGITARQVDDILYDAFGQRQVSITYTLLNQYHVVMEVEPYYWQRPESLKDIYVPSSNGGMVPLSAFTHYERTTTSLAVSHQGQFPSVTASFNLAPGVALGEAVKVIENETRQMGLPASIRGSFAGTAQAFKASLMNEPLLILAALVTVYIVLGILYESYIHPITILSTLPSAGVGAILALLFFRTELSVIAVIGIILLIGIVKKNGIMMVDFALEAERKEGKSPVDAIYEACLLRFRPIMMTTMAALLGALPLAVGGGVGSELRHPLGIAIVGGLIFSQALTLYTTPVVYLYLDRLRIWIERTRGRIR</sequence>
<proteinExistence type="predicted"/>
<evidence type="ECO:0000256" key="3">
    <source>
        <dbReference type="ARBA" id="ARBA00022475"/>
    </source>
</evidence>
<evidence type="ECO:0000256" key="2">
    <source>
        <dbReference type="ARBA" id="ARBA00022448"/>
    </source>
</evidence>
<dbReference type="FunFam" id="3.30.70.1430:FF:000001">
    <property type="entry name" value="Efflux pump membrane transporter"/>
    <property type="match status" value="1"/>
</dbReference>
<dbReference type="AlphaFoldDB" id="A0A2U3QGR7"/>
<dbReference type="EMBL" id="OUUY01000074">
    <property type="protein sequence ID" value="SPQ00591.1"/>
    <property type="molecule type" value="Genomic_DNA"/>
</dbReference>
<name>A0A2U3QGR7_9BACT</name>
<evidence type="ECO:0000256" key="4">
    <source>
        <dbReference type="ARBA" id="ARBA00022519"/>
    </source>
</evidence>
<gene>
    <name evidence="9" type="primary">mdtC</name>
    <name evidence="9" type="ORF">NBG4_290008</name>
</gene>
<feature type="transmembrane region" description="Helical" evidence="8">
    <location>
        <begin position="988"/>
        <end position="1014"/>
    </location>
</feature>
<dbReference type="Pfam" id="PF00873">
    <property type="entry name" value="ACR_tran"/>
    <property type="match status" value="1"/>
</dbReference>
<feature type="transmembrane region" description="Helical" evidence="8">
    <location>
        <begin position="860"/>
        <end position="877"/>
    </location>
</feature>
<accession>A0A2U3QGR7</accession>
<keyword evidence="10" id="KW-1185">Reference proteome</keyword>
<keyword evidence="7 8" id="KW-0472">Membrane</keyword>
<feature type="transmembrane region" description="Helical" evidence="8">
    <location>
        <begin position="336"/>
        <end position="353"/>
    </location>
</feature>
<feature type="transmembrane region" description="Helical" evidence="8">
    <location>
        <begin position="529"/>
        <end position="548"/>
    </location>
</feature>
<dbReference type="InterPro" id="IPR027463">
    <property type="entry name" value="AcrB_DN_DC_subdom"/>
</dbReference>
<dbReference type="PRINTS" id="PR00702">
    <property type="entry name" value="ACRIFLAVINRP"/>
</dbReference>
<dbReference type="SUPFAM" id="SSF82714">
    <property type="entry name" value="Multidrug efflux transporter AcrB TolC docking domain, DN and DC subdomains"/>
    <property type="match status" value="2"/>
</dbReference>
<evidence type="ECO:0000313" key="10">
    <source>
        <dbReference type="Proteomes" id="UP000245125"/>
    </source>
</evidence>
<protein>
    <submittedName>
        <fullName evidence="9">Multidrug efflux system, subunit C</fullName>
    </submittedName>
</protein>
<evidence type="ECO:0000256" key="6">
    <source>
        <dbReference type="ARBA" id="ARBA00022989"/>
    </source>
</evidence>
<feature type="transmembrane region" description="Helical" evidence="8">
    <location>
        <begin position="955"/>
        <end position="976"/>
    </location>
</feature>
<dbReference type="PANTHER" id="PTHR32063:SF34">
    <property type="entry name" value="MULTIDRUG RESISTANCE PROTEIN MDTC"/>
    <property type="match status" value="1"/>
</dbReference>
<dbReference type="SUPFAM" id="SSF82693">
    <property type="entry name" value="Multidrug efflux transporter AcrB pore domain, PN1, PN2, PC1 and PC2 subdomains"/>
    <property type="match status" value="3"/>
</dbReference>
<dbReference type="Proteomes" id="UP000245125">
    <property type="component" value="Unassembled WGS sequence"/>
</dbReference>
<evidence type="ECO:0000313" key="9">
    <source>
        <dbReference type="EMBL" id="SPQ00591.1"/>
    </source>
</evidence>
<keyword evidence="2" id="KW-0813">Transport</keyword>
<dbReference type="Gene3D" id="3.30.70.1440">
    <property type="entry name" value="Multidrug efflux transporter AcrB pore domain"/>
    <property type="match status" value="1"/>
</dbReference>
<dbReference type="Gene3D" id="3.30.2090.10">
    <property type="entry name" value="Multidrug efflux transporter AcrB TolC docking domain, DN and DC subdomains"/>
    <property type="match status" value="2"/>
</dbReference>
<reference evidence="10" key="1">
    <citation type="submission" date="2018-03" db="EMBL/GenBank/DDBJ databases">
        <authorList>
            <person name="Zecchin S."/>
        </authorList>
    </citation>
    <scope>NUCLEOTIDE SEQUENCE [LARGE SCALE GENOMIC DNA]</scope>
</reference>